<feature type="region of interest" description="Disordered" evidence="1">
    <location>
        <begin position="413"/>
        <end position="463"/>
    </location>
</feature>
<evidence type="ECO:0000313" key="2">
    <source>
        <dbReference type="EMBL" id="AYF58706.2"/>
    </source>
</evidence>
<protein>
    <submittedName>
        <fullName evidence="2">Glycoprotein ORF-P</fullName>
    </submittedName>
</protein>
<dbReference type="EMBL" id="MH287559">
    <property type="protein sequence ID" value="AYF58706.2"/>
    <property type="molecule type" value="Genomic_DNA"/>
</dbReference>
<feature type="compositionally biased region" description="Low complexity" evidence="1">
    <location>
        <begin position="297"/>
        <end position="355"/>
    </location>
</feature>
<feature type="region of interest" description="Disordered" evidence="1">
    <location>
        <begin position="226"/>
        <end position="355"/>
    </location>
</feature>
<reference evidence="2" key="2">
    <citation type="submission" date="2018-05" db="EMBL/GenBank/DDBJ databases">
        <authorList>
            <person name="Long S.Y."/>
            <person name="Latimer E.M."/>
            <person name="Heaggans S.Y."/>
            <person name="Hayward G.S."/>
        </authorList>
    </citation>
    <scope>NUCLEOTIDE SEQUENCE</scope>
    <source>
        <strain evidence="2">Preya NAP21</strain>
    </source>
</reference>
<gene>
    <name evidence="2" type="primary">E38</name>
</gene>
<organism evidence="2">
    <name type="scientific">Elephant endotheliotropic herpesvirus 1A</name>
    <dbReference type="NCBI Taxonomy" id="759753"/>
    <lineage>
        <taxon>Viruses</taxon>
        <taxon>Duplodnaviria</taxon>
        <taxon>Heunggongvirae</taxon>
        <taxon>Peploviricota</taxon>
        <taxon>Herviviricetes</taxon>
        <taxon>Herpesvirales</taxon>
        <taxon>Orthoherpesviridae</taxon>
        <taxon>Betaherpesvirinae</taxon>
        <taxon>Proboscivirus</taxon>
        <taxon>Proboscivirus elephantidbeta1</taxon>
        <taxon>Elephantid herpesvirus 1</taxon>
    </lineage>
</organism>
<feature type="compositionally biased region" description="Low complexity" evidence="1">
    <location>
        <begin position="227"/>
        <end position="271"/>
    </location>
</feature>
<feature type="compositionally biased region" description="Polar residues" evidence="1">
    <location>
        <begin position="272"/>
        <end position="296"/>
    </location>
</feature>
<sequence>MLLIICILLYTQAVYATSSNNTSKYEYLLVYQIKPAAPRDNYTFLVTFPLTCSGFTDKTTTTYHLNSTSIWHYKYNDYTYIIETHYKDSDNKSQPIIPHGNNSFLFDSISDFDDFSQCSSNAHLLFKVPQNSHLKYTNYTYSGVIHRHLFSFLEIPRYVLDNLNSLLIYKNGIKSHRIKRWWFSPYIKPIIEWITAHVNPSSSPPSANSSVSLSTTSASSFPTVIGSSTMSESSTSRATSSSALTTLTTSPTGSDSSLTSSWSTDISSSSTGKQILPSSKDPTSETVPPNKTTTANSQHTTVSVISSTTTQSSSPSSTSSVSTVSTNASSSSSTTSVPTTVSATTQSSSSSPAFSVSTVSITDSKISSTFSVSVASTQTPTYLTSISTNPQSTSLGLGSTTTSMIQNVASTSTATSHVVSPTSSQLSSTDTLDTTSITSANTNSPTSSSVGSSGSSLASESSSATSSISTTSKVIQSTSIIGTHRFGKYLNTTIL</sequence>
<reference evidence="2" key="1">
    <citation type="journal article" date="2014" name="J. Virol.">
        <title>Elephant endotheliotropic herpesviruses EEHV1A, EEHV1B, and EEHV2 from cases of hemorrhagic disease are highly diverged from other mammalian herpesviruses and may form a new subfamily.</title>
        <authorList>
            <person name="Richman LK"/>
            <person name="Zong JC"/>
            <person name="Latimer EM"/>
            <person name="Lock J"/>
            <person name="Fleischer RC"/>
            <person name="Heaggans SY"/>
            <person name="Hayward GS."/>
        </authorList>
    </citation>
    <scope>NUCLEOTIDE SEQUENCE</scope>
    <source>
        <strain evidence="2">Preya NAP21</strain>
    </source>
</reference>
<accession>A0A455LHQ4</accession>
<proteinExistence type="predicted"/>
<evidence type="ECO:0000256" key="1">
    <source>
        <dbReference type="SAM" id="MobiDB-lite"/>
    </source>
</evidence>
<name>A0A455LHQ4_ELHV1</name>